<accession>A0A1J5P8V1</accession>
<gene>
    <name evidence="1" type="ORF">GALL_512500</name>
</gene>
<dbReference type="AlphaFoldDB" id="A0A1J5P8V1"/>
<dbReference type="EMBL" id="MLJW01006097">
    <property type="protein sequence ID" value="OIQ67176.1"/>
    <property type="molecule type" value="Genomic_DNA"/>
</dbReference>
<name>A0A1J5P8V1_9ZZZZ</name>
<evidence type="ECO:0000313" key="1">
    <source>
        <dbReference type="EMBL" id="OIQ67176.1"/>
    </source>
</evidence>
<organism evidence="1">
    <name type="scientific">mine drainage metagenome</name>
    <dbReference type="NCBI Taxonomy" id="410659"/>
    <lineage>
        <taxon>unclassified sequences</taxon>
        <taxon>metagenomes</taxon>
        <taxon>ecological metagenomes</taxon>
    </lineage>
</organism>
<protein>
    <submittedName>
        <fullName evidence="1">Uncharacterized protein</fullName>
    </submittedName>
</protein>
<comment type="caution">
    <text evidence="1">The sequence shown here is derived from an EMBL/GenBank/DDBJ whole genome shotgun (WGS) entry which is preliminary data.</text>
</comment>
<reference evidence="1" key="1">
    <citation type="submission" date="2016-10" db="EMBL/GenBank/DDBJ databases">
        <title>Sequence of Gallionella enrichment culture.</title>
        <authorList>
            <person name="Poehlein A."/>
            <person name="Muehling M."/>
            <person name="Daniel R."/>
        </authorList>
    </citation>
    <scope>NUCLEOTIDE SEQUENCE</scope>
</reference>
<sequence>MQDEEVDELGGCSGFAVQIDLLMKQGDLTDLFSVIEDGEDRAALTEAALVEPFHPLRGKNRFLRSERLGRNTGRDFVVDRILFRNRNHQAGLPRCAPIRSIFLCQHSPKRISCEGEMQPPSDMRRNCRRSITCLCYLSVPRYAIRSLRFCDSAIPENGMRLPGTNFCGSVR</sequence>
<proteinExistence type="predicted"/>